<keyword evidence="4" id="KW-1185">Reference proteome</keyword>
<feature type="transmembrane region" description="Helical" evidence="2">
    <location>
        <begin position="59"/>
        <end position="83"/>
    </location>
</feature>
<sequence>MSHGRKKRSTPTTEGQTEETLSAIIRVLAKGEEEELQSSNQTSHSVHHLGDLVCMSETWFVSSVVSVSVLCLLLSALIVVWGCHSLNTAKSKLPM</sequence>
<evidence type="ECO:0000256" key="2">
    <source>
        <dbReference type="SAM" id="Phobius"/>
    </source>
</evidence>
<dbReference type="Proteomes" id="UP000252519">
    <property type="component" value="Unassembled WGS sequence"/>
</dbReference>
<evidence type="ECO:0000256" key="1">
    <source>
        <dbReference type="SAM" id="MobiDB-lite"/>
    </source>
</evidence>
<evidence type="ECO:0000313" key="4">
    <source>
        <dbReference type="Proteomes" id="UP000252519"/>
    </source>
</evidence>
<dbReference type="OrthoDB" id="5856793at2759"/>
<evidence type="ECO:0000313" key="3">
    <source>
        <dbReference type="EMBL" id="RCN47696.1"/>
    </source>
</evidence>
<feature type="region of interest" description="Disordered" evidence="1">
    <location>
        <begin position="1"/>
        <end position="20"/>
    </location>
</feature>
<reference evidence="3 4" key="1">
    <citation type="submission" date="2014-10" db="EMBL/GenBank/DDBJ databases">
        <title>Draft genome of the hookworm Ancylostoma caninum.</title>
        <authorList>
            <person name="Mitreva M."/>
        </authorList>
    </citation>
    <scope>NUCLEOTIDE SEQUENCE [LARGE SCALE GENOMIC DNA]</scope>
    <source>
        <strain evidence="3 4">Baltimore</strain>
    </source>
</reference>
<gene>
    <name evidence="3" type="ORF">ANCCAN_06261</name>
</gene>
<feature type="compositionally biased region" description="Polar residues" evidence="1">
    <location>
        <begin position="10"/>
        <end position="20"/>
    </location>
</feature>
<dbReference type="STRING" id="29170.A0A368GTI9"/>
<organism evidence="3 4">
    <name type="scientific">Ancylostoma caninum</name>
    <name type="common">Dog hookworm</name>
    <dbReference type="NCBI Taxonomy" id="29170"/>
    <lineage>
        <taxon>Eukaryota</taxon>
        <taxon>Metazoa</taxon>
        <taxon>Ecdysozoa</taxon>
        <taxon>Nematoda</taxon>
        <taxon>Chromadorea</taxon>
        <taxon>Rhabditida</taxon>
        <taxon>Rhabditina</taxon>
        <taxon>Rhabditomorpha</taxon>
        <taxon>Strongyloidea</taxon>
        <taxon>Ancylostomatidae</taxon>
        <taxon>Ancylostomatinae</taxon>
        <taxon>Ancylostoma</taxon>
    </lineage>
</organism>
<protein>
    <submittedName>
        <fullName evidence="3">Uncharacterized protein</fullName>
    </submittedName>
</protein>
<keyword evidence="2" id="KW-0472">Membrane</keyword>
<name>A0A368GTI9_ANCCA</name>
<keyword evidence="2" id="KW-1133">Transmembrane helix</keyword>
<proteinExistence type="predicted"/>
<dbReference type="AlphaFoldDB" id="A0A368GTI9"/>
<dbReference type="EMBL" id="JOJR01000058">
    <property type="protein sequence ID" value="RCN47696.1"/>
    <property type="molecule type" value="Genomic_DNA"/>
</dbReference>
<accession>A0A368GTI9</accession>
<keyword evidence="2" id="KW-0812">Transmembrane</keyword>
<comment type="caution">
    <text evidence="3">The sequence shown here is derived from an EMBL/GenBank/DDBJ whole genome shotgun (WGS) entry which is preliminary data.</text>
</comment>